<name>A0A8J5THN6_ZIZPA</name>
<reference evidence="1" key="2">
    <citation type="submission" date="2021-02" db="EMBL/GenBank/DDBJ databases">
        <authorList>
            <person name="Kimball J.A."/>
            <person name="Haas M.W."/>
            <person name="Macchietto M."/>
            <person name="Kono T."/>
            <person name="Duquette J."/>
            <person name="Shao M."/>
        </authorList>
    </citation>
    <scope>NUCLEOTIDE SEQUENCE</scope>
    <source>
        <tissue evidence="1">Fresh leaf tissue</tissue>
    </source>
</reference>
<protein>
    <submittedName>
        <fullName evidence="1">Uncharacterized protein</fullName>
    </submittedName>
</protein>
<evidence type="ECO:0000313" key="2">
    <source>
        <dbReference type="Proteomes" id="UP000729402"/>
    </source>
</evidence>
<dbReference type="Proteomes" id="UP000729402">
    <property type="component" value="Unassembled WGS sequence"/>
</dbReference>
<proteinExistence type="predicted"/>
<dbReference type="EMBL" id="JAAALK010000086">
    <property type="protein sequence ID" value="KAG8082764.1"/>
    <property type="molecule type" value="Genomic_DNA"/>
</dbReference>
<keyword evidence="2" id="KW-1185">Reference proteome</keyword>
<evidence type="ECO:0000313" key="1">
    <source>
        <dbReference type="EMBL" id="KAG8082764.1"/>
    </source>
</evidence>
<gene>
    <name evidence="1" type="ORF">GUJ93_ZPchr0014g46625</name>
</gene>
<comment type="caution">
    <text evidence="1">The sequence shown here is derived from an EMBL/GenBank/DDBJ whole genome shotgun (WGS) entry which is preliminary data.</text>
</comment>
<sequence length="71" mass="7956">MGAVVSGERSANLNDKLSWLRPCVAAPSTATRKKLQREFRLRGFTLKQAATFLARFSYAKDNTLDILQRVA</sequence>
<dbReference type="AlphaFoldDB" id="A0A8J5THN6"/>
<reference evidence="1" key="1">
    <citation type="journal article" date="2021" name="bioRxiv">
        <title>Whole Genome Assembly and Annotation of Northern Wild Rice, Zizania palustris L., Supports a Whole Genome Duplication in the Zizania Genus.</title>
        <authorList>
            <person name="Haas M."/>
            <person name="Kono T."/>
            <person name="Macchietto M."/>
            <person name="Millas R."/>
            <person name="McGilp L."/>
            <person name="Shao M."/>
            <person name="Duquette J."/>
            <person name="Hirsch C.N."/>
            <person name="Kimball J."/>
        </authorList>
    </citation>
    <scope>NUCLEOTIDE SEQUENCE</scope>
    <source>
        <tissue evidence="1">Fresh leaf tissue</tissue>
    </source>
</reference>
<accession>A0A8J5THN6</accession>
<organism evidence="1 2">
    <name type="scientific">Zizania palustris</name>
    <name type="common">Northern wild rice</name>
    <dbReference type="NCBI Taxonomy" id="103762"/>
    <lineage>
        <taxon>Eukaryota</taxon>
        <taxon>Viridiplantae</taxon>
        <taxon>Streptophyta</taxon>
        <taxon>Embryophyta</taxon>
        <taxon>Tracheophyta</taxon>
        <taxon>Spermatophyta</taxon>
        <taxon>Magnoliopsida</taxon>
        <taxon>Liliopsida</taxon>
        <taxon>Poales</taxon>
        <taxon>Poaceae</taxon>
        <taxon>BOP clade</taxon>
        <taxon>Oryzoideae</taxon>
        <taxon>Oryzeae</taxon>
        <taxon>Zizaniinae</taxon>
        <taxon>Zizania</taxon>
    </lineage>
</organism>